<keyword evidence="2" id="KW-0812">Transmembrane</keyword>
<evidence type="ECO:0000313" key="4">
    <source>
        <dbReference type="Proteomes" id="UP001177023"/>
    </source>
</evidence>
<feature type="non-terminal residue" evidence="3">
    <location>
        <position position="411"/>
    </location>
</feature>
<feature type="transmembrane region" description="Helical" evidence="2">
    <location>
        <begin position="338"/>
        <end position="357"/>
    </location>
</feature>
<sequence length="411" mass="46365">MSEKKPLDARSLVRFSMDYVEIRTTRKMGEQNQGFVSDEMDRHLGEHSRTVRATTIDVQEDTTQTADGKVNVPISPVITEPPEDEDYGGLACCSWTKMCETLGNRQGRFIATLRPLRAPLVYALQALKRFELELERSIKSRDSAEDTAKKVTDVIDNINALTTHTKLNIPPEENQMLRGVANELVILQRVIDEVAYTLRNTPSRKPSVSPATQIGKEIRIDSNTVAIKRESNKSSLFSYKPAAFEQQPPPQPDVEKAISPPPVRAQSPLGGYSVKTGPQLDYTVPEIDANLVTTVTRTYDEHSLKERIARNCDRIEHLICFIDQKCERRWWLKDMINFFQLFIKLALFVSASVSVVYHSDITPSIITLVIAVLQGVIELLDQYFVKNKKPEDVKLSVFTGTVKSTTTAFSY</sequence>
<evidence type="ECO:0000256" key="1">
    <source>
        <dbReference type="SAM" id="MobiDB-lite"/>
    </source>
</evidence>
<protein>
    <submittedName>
        <fullName evidence="3">Uncharacterized protein</fullName>
    </submittedName>
</protein>
<organism evidence="3 4">
    <name type="scientific">Mesorhabditis spiculigera</name>
    <dbReference type="NCBI Taxonomy" id="96644"/>
    <lineage>
        <taxon>Eukaryota</taxon>
        <taxon>Metazoa</taxon>
        <taxon>Ecdysozoa</taxon>
        <taxon>Nematoda</taxon>
        <taxon>Chromadorea</taxon>
        <taxon>Rhabditida</taxon>
        <taxon>Rhabditina</taxon>
        <taxon>Rhabditomorpha</taxon>
        <taxon>Rhabditoidea</taxon>
        <taxon>Rhabditidae</taxon>
        <taxon>Mesorhabditinae</taxon>
        <taxon>Mesorhabditis</taxon>
    </lineage>
</organism>
<accession>A0AA36GA96</accession>
<comment type="caution">
    <text evidence="3">The sequence shown here is derived from an EMBL/GenBank/DDBJ whole genome shotgun (WGS) entry which is preliminary data.</text>
</comment>
<keyword evidence="4" id="KW-1185">Reference proteome</keyword>
<evidence type="ECO:0000256" key="2">
    <source>
        <dbReference type="SAM" id="Phobius"/>
    </source>
</evidence>
<reference evidence="3" key="1">
    <citation type="submission" date="2023-06" db="EMBL/GenBank/DDBJ databases">
        <authorList>
            <person name="Delattre M."/>
        </authorList>
    </citation>
    <scope>NUCLEOTIDE SEQUENCE</scope>
    <source>
        <strain evidence="3">AF72</strain>
    </source>
</reference>
<dbReference type="AlphaFoldDB" id="A0AA36GA96"/>
<feature type="region of interest" description="Disordered" evidence="1">
    <location>
        <begin position="243"/>
        <end position="270"/>
    </location>
</feature>
<keyword evidence="2" id="KW-1133">Transmembrane helix</keyword>
<keyword evidence="2" id="KW-0472">Membrane</keyword>
<name>A0AA36GA96_9BILA</name>
<gene>
    <name evidence="3" type="ORF">MSPICULIGERA_LOCUS24017</name>
</gene>
<proteinExistence type="predicted"/>
<feature type="transmembrane region" description="Helical" evidence="2">
    <location>
        <begin position="363"/>
        <end position="380"/>
    </location>
</feature>
<dbReference type="Proteomes" id="UP001177023">
    <property type="component" value="Unassembled WGS sequence"/>
</dbReference>
<dbReference type="EMBL" id="CATQJA010002707">
    <property type="protein sequence ID" value="CAJ0586009.1"/>
    <property type="molecule type" value="Genomic_DNA"/>
</dbReference>
<evidence type="ECO:0000313" key="3">
    <source>
        <dbReference type="EMBL" id="CAJ0586009.1"/>
    </source>
</evidence>